<evidence type="ECO:0000313" key="5">
    <source>
        <dbReference type="EMBL" id="MBU4692537.1"/>
    </source>
</evidence>
<keyword evidence="6" id="KW-1185">Reference proteome</keyword>
<accession>A0ABS6DQD1</accession>
<evidence type="ECO:0000256" key="1">
    <source>
        <dbReference type="ARBA" id="ARBA00022679"/>
    </source>
</evidence>
<dbReference type="GO" id="GO:0004743">
    <property type="term" value="F:pyruvate kinase activity"/>
    <property type="evidence" value="ECO:0007669"/>
    <property type="project" value="UniProtKB-EC"/>
</dbReference>
<dbReference type="GO" id="GO:0016301">
    <property type="term" value="F:kinase activity"/>
    <property type="evidence" value="ECO:0007669"/>
    <property type="project" value="UniProtKB-KW"/>
</dbReference>
<evidence type="ECO:0000259" key="4">
    <source>
        <dbReference type="Pfam" id="PF00224"/>
    </source>
</evidence>
<dbReference type="InterPro" id="IPR015793">
    <property type="entry name" value="Pyrv_Knase_brl"/>
</dbReference>
<dbReference type="RefSeq" id="WP_216489224.1">
    <property type="nucleotide sequence ID" value="NZ_JAHMHH010000003.1"/>
</dbReference>
<reference evidence="5" key="1">
    <citation type="submission" date="2021-06" db="EMBL/GenBank/DDBJ databases">
        <title>Novel Mycoplasma species detected in California sea lions (Zalophus californianus) from the USA.</title>
        <authorList>
            <person name="Volokhov D.V."/>
            <person name="Furtak V.A."/>
            <person name="Zagorodnyaya T.A."/>
        </authorList>
    </citation>
    <scope>NUCLEOTIDE SEQUENCE [LARGE SCALE GENOMIC DNA]</scope>
    <source>
        <strain evidence="5">CSL 5346</strain>
    </source>
</reference>
<evidence type="ECO:0000313" key="6">
    <source>
        <dbReference type="Proteomes" id="UP000718793"/>
    </source>
</evidence>
<evidence type="ECO:0000256" key="2">
    <source>
        <dbReference type="ARBA" id="ARBA00022723"/>
    </source>
</evidence>
<keyword evidence="5" id="KW-0418">Kinase</keyword>
<dbReference type="Pfam" id="PF00224">
    <property type="entry name" value="PK"/>
    <property type="match status" value="1"/>
</dbReference>
<dbReference type="Proteomes" id="UP000718793">
    <property type="component" value="Unassembled WGS sequence"/>
</dbReference>
<dbReference type="PANTHER" id="PTHR11817">
    <property type="entry name" value="PYRUVATE KINASE"/>
    <property type="match status" value="1"/>
</dbReference>
<organism evidence="5 6">
    <name type="scientific">Mycoplasma zalophi</name>
    <dbReference type="NCBI Taxonomy" id="191287"/>
    <lineage>
        <taxon>Bacteria</taxon>
        <taxon>Bacillati</taxon>
        <taxon>Mycoplasmatota</taxon>
        <taxon>Mollicutes</taxon>
        <taxon>Mycoplasmataceae</taxon>
        <taxon>Mycoplasma</taxon>
    </lineage>
</organism>
<name>A0ABS6DQD1_9MOLU</name>
<evidence type="ECO:0000256" key="3">
    <source>
        <dbReference type="NCBIfam" id="TIGR01064"/>
    </source>
</evidence>
<feature type="domain" description="Pyruvate kinase barrel" evidence="4">
    <location>
        <begin position="3"/>
        <end position="328"/>
    </location>
</feature>
<gene>
    <name evidence="5" type="primary">pyk</name>
    <name evidence="5" type="ORF">KQ875_02965</name>
</gene>
<dbReference type="EMBL" id="JAHMHH010000003">
    <property type="protein sequence ID" value="MBU4692537.1"/>
    <property type="molecule type" value="Genomic_DNA"/>
</dbReference>
<protein>
    <recommendedName>
        <fullName evidence="3">Pyruvate kinase</fullName>
        <ecNumber evidence="3">2.7.1.40</ecNumber>
    </recommendedName>
</protein>
<sequence length="462" mass="52427">MKQKTKIIATAGPASDNYETMKQLIASGVTAIRANFSHGTGQDHIKKYDLARQVAKELNTNVSLILDTKGPEIRIGKIENDGQIISKNQEFNLVCGEEVFKNMIGDSHQVAVNYDMHLNLKNGDVVLLDDGKLKTTVIEIKNNIITVKTQNQHFLKTNKRINIPGVEFSLPFLSEKDKNDLLFGIEYGVDIVAASFVNSKKNLQDLRAFLDENGGQNIQICSKIESQMGIDNIDEIIENSDSIMIARGDLGLEVDYYKVPQYEQMIIKKCNIAKKEVIVATQMLDSMEKNPLPTRAEVTDVYWATLLGADATMLSGETASGNFPIETVKTMKQINNQANEDFFANEKQYLEYIWEILINSSDDSKWAYDIAKEVYYKKADYVFCLVSDYKKIKTLSKYKLHANIIAIFNESNMHTKIGILNNVFSIKDTEEDFVEMYKTNTITQKLHNLFNLDTKKYEIIKL</sequence>
<dbReference type="NCBIfam" id="TIGR01064">
    <property type="entry name" value="pyruv_kin"/>
    <property type="match status" value="1"/>
</dbReference>
<dbReference type="EC" id="2.7.1.40" evidence="3"/>
<proteinExistence type="predicted"/>
<comment type="caution">
    <text evidence="5">The sequence shown here is derived from an EMBL/GenBank/DDBJ whole genome shotgun (WGS) entry which is preliminary data.</text>
</comment>
<dbReference type="InterPro" id="IPR001697">
    <property type="entry name" value="Pyr_Knase"/>
</dbReference>
<keyword evidence="5" id="KW-0670">Pyruvate</keyword>
<keyword evidence="1 5" id="KW-0808">Transferase</keyword>
<dbReference type="NCBIfam" id="NF004491">
    <property type="entry name" value="PRK05826.1"/>
    <property type="match status" value="1"/>
</dbReference>
<keyword evidence="2" id="KW-0479">Metal-binding</keyword>